<feature type="transmembrane region" description="Helical" evidence="10">
    <location>
        <begin position="598"/>
        <end position="618"/>
    </location>
</feature>
<evidence type="ECO:0000256" key="8">
    <source>
        <dbReference type="ARBA" id="ARBA00035585"/>
    </source>
</evidence>
<keyword evidence="4 10" id="KW-0812">Transmembrane</keyword>
<comment type="caution">
    <text evidence="11">The sequence shown here is derived from an EMBL/GenBank/DDBJ whole genome shotgun (WGS) entry which is preliminary data.</text>
</comment>
<feature type="compositionally biased region" description="Pro residues" evidence="9">
    <location>
        <begin position="76"/>
        <end position="85"/>
    </location>
</feature>
<feature type="transmembrane region" description="Helical" evidence="10">
    <location>
        <begin position="441"/>
        <end position="461"/>
    </location>
</feature>
<feature type="compositionally biased region" description="Basic and acidic residues" evidence="9">
    <location>
        <begin position="27"/>
        <end position="36"/>
    </location>
</feature>
<evidence type="ECO:0000256" key="9">
    <source>
        <dbReference type="SAM" id="MobiDB-lite"/>
    </source>
</evidence>
<feature type="transmembrane region" description="Helical" evidence="10">
    <location>
        <begin position="559"/>
        <end position="578"/>
    </location>
</feature>
<keyword evidence="3" id="KW-1003">Cell membrane</keyword>
<dbReference type="GO" id="GO:1903425">
    <property type="term" value="F:fluoride transmembrane transporter activity"/>
    <property type="evidence" value="ECO:0007669"/>
    <property type="project" value="TreeGrafter"/>
</dbReference>
<feature type="transmembrane region" description="Helical" evidence="10">
    <location>
        <begin position="490"/>
        <end position="509"/>
    </location>
</feature>
<evidence type="ECO:0000256" key="1">
    <source>
        <dbReference type="ARBA" id="ARBA00002598"/>
    </source>
</evidence>
<keyword evidence="6 10" id="KW-0472">Membrane</keyword>
<reference evidence="11" key="1">
    <citation type="journal article" date="2020" name="Stud. Mycol.">
        <title>101 Dothideomycetes genomes: a test case for predicting lifestyles and emergence of pathogens.</title>
        <authorList>
            <person name="Haridas S."/>
            <person name="Albert R."/>
            <person name="Binder M."/>
            <person name="Bloem J."/>
            <person name="Labutti K."/>
            <person name="Salamov A."/>
            <person name="Andreopoulos B."/>
            <person name="Baker S."/>
            <person name="Barry K."/>
            <person name="Bills G."/>
            <person name="Bluhm B."/>
            <person name="Cannon C."/>
            <person name="Castanera R."/>
            <person name="Culley D."/>
            <person name="Daum C."/>
            <person name="Ezra D."/>
            <person name="Gonzalez J."/>
            <person name="Henrissat B."/>
            <person name="Kuo A."/>
            <person name="Liang C."/>
            <person name="Lipzen A."/>
            <person name="Lutzoni F."/>
            <person name="Magnuson J."/>
            <person name="Mondo S."/>
            <person name="Nolan M."/>
            <person name="Ohm R."/>
            <person name="Pangilinan J."/>
            <person name="Park H.-J."/>
            <person name="Ramirez L."/>
            <person name="Alfaro M."/>
            <person name="Sun H."/>
            <person name="Tritt A."/>
            <person name="Yoshinaga Y."/>
            <person name="Zwiers L.-H."/>
            <person name="Turgeon B."/>
            <person name="Goodwin S."/>
            <person name="Spatafora J."/>
            <person name="Crous P."/>
            <person name="Grigoriev I."/>
        </authorList>
    </citation>
    <scope>NUCLEOTIDE SEQUENCE</scope>
    <source>
        <strain evidence="11">CBS 125425</strain>
    </source>
</reference>
<name>A0A9P4V1V5_9PLEO</name>
<feature type="region of interest" description="Disordered" evidence="9">
    <location>
        <begin position="1"/>
        <end position="131"/>
    </location>
</feature>
<feature type="transmembrane region" description="Helical" evidence="10">
    <location>
        <begin position="529"/>
        <end position="547"/>
    </location>
</feature>
<evidence type="ECO:0000256" key="10">
    <source>
        <dbReference type="SAM" id="Phobius"/>
    </source>
</evidence>
<feature type="transmembrane region" description="Helical" evidence="10">
    <location>
        <begin position="290"/>
        <end position="309"/>
    </location>
</feature>
<protein>
    <recommendedName>
        <fullName evidence="13">Chromosome condensation protein</fullName>
    </recommendedName>
</protein>
<accession>A0A9P4V1V5</accession>
<dbReference type="GO" id="GO:0005886">
    <property type="term" value="C:plasma membrane"/>
    <property type="evidence" value="ECO:0007669"/>
    <property type="project" value="UniProtKB-SubCell"/>
</dbReference>
<evidence type="ECO:0000256" key="5">
    <source>
        <dbReference type="ARBA" id="ARBA00022989"/>
    </source>
</evidence>
<comment type="subcellular location">
    <subcellularLocation>
        <location evidence="2">Cell membrane</location>
        <topology evidence="2">Multi-pass membrane protein</topology>
    </subcellularLocation>
</comment>
<feature type="compositionally biased region" description="Basic residues" evidence="9">
    <location>
        <begin position="217"/>
        <end position="227"/>
    </location>
</feature>
<organism evidence="11 12">
    <name type="scientific">Polyplosphaeria fusca</name>
    <dbReference type="NCBI Taxonomy" id="682080"/>
    <lineage>
        <taxon>Eukaryota</taxon>
        <taxon>Fungi</taxon>
        <taxon>Dikarya</taxon>
        <taxon>Ascomycota</taxon>
        <taxon>Pezizomycotina</taxon>
        <taxon>Dothideomycetes</taxon>
        <taxon>Pleosporomycetidae</taxon>
        <taxon>Pleosporales</taxon>
        <taxon>Tetraplosphaeriaceae</taxon>
        <taxon>Polyplosphaeria</taxon>
    </lineage>
</organism>
<dbReference type="Proteomes" id="UP000799444">
    <property type="component" value="Unassembled WGS sequence"/>
</dbReference>
<dbReference type="EMBL" id="ML996159">
    <property type="protein sequence ID" value="KAF2733606.1"/>
    <property type="molecule type" value="Genomic_DNA"/>
</dbReference>
<gene>
    <name evidence="11" type="ORF">EJ04DRAFT_513107</name>
</gene>
<dbReference type="AlphaFoldDB" id="A0A9P4V1V5"/>
<sequence>MSFVYQPAASSPRSSVGRPLVMADSDDGSHSQRDSHYNQQRSSLRSDRSLRTPSRPGSSQLLHDFTLRDHHGLPPRDTPPSPAPVVPTRTHSRAHSDGQRSKHSSRRGSGRATRSGSRGGDEAYNLPDSYGNLNEILCPSPVEDLREQQLHHPASLEGQPAPSQASRAARRARKTSKAREQDAYDVPDSYRNINDVGTPRDYDLFTHVSLEDERQHSRGSRRPKGSRRSSLLPRSLRTGRNTPATDLEVTALPAFQSPNGKRPESSTAWDRYQRNKSPSHQAASRIATELYTVSYLVIFSILGTLARLGLQWLTFYPGAPAIFPVLWANFAGTLLLGFLAQDSSLFREEWGGTSRTPSNDEELALELTESRIAAAHAKVKKTIPLYIGLATGFCGSFTSFSSFMRDAFFALSNDLPSPINHPSPAGAAVSTSLTVSRNGGYSFMAVCAVVILTVALCHAAFKAGAHLAIYIKPVVPILPFLLLRRILDPLMVFIAWSAWLGAVFLAIWPPDRPGGPSSHGSWANETWRGQAVFACVFAPLGCLLRFYVSLKLNGLAPSFPLGTFCVNIFGSAVLGMVFDLQHVQIDSGLPGGGRVGCQVLQGIMDGFCGALTTVSTWIAEINGLRRGHGWTYAFTSVAVGLGTLVVIMGSVRWTVGWTEASCVT</sequence>
<feature type="compositionally biased region" description="Low complexity" evidence="9">
    <location>
        <begin position="228"/>
        <end position="240"/>
    </location>
</feature>
<evidence type="ECO:0000313" key="12">
    <source>
        <dbReference type="Proteomes" id="UP000799444"/>
    </source>
</evidence>
<keyword evidence="12" id="KW-1185">Reference proteome</keyword>
<feature type="region of interest" description="Disordered" evidence="9">
    <location>
        <begin position="152"/>
        <end position="280"/>
    </location>
</feature>
<comment type="catalytic activity">
    <reaction evidence="8">
        <text>fluoride(in) = fluoride(out)</text>
        <dbReference type="Rhea" id="RHEA:76159"/>
        <dbReference type="ChEBI" id="CHEBI:17051"/>
    </reaction>
    <physiologicalReaction direction="left-to-right" evidence="8">
        <dbReference type="Rhea" id="RHEA:76160"/>
    </physiologicalReaction>
</comment>
<keyword evidence="5 10" id="KW-1133">Transmembrane helix</keyword>
<evidence type="ECO:0000256" key="2">
    <source>
        <dbReference type="ARBA" id="ARBA00004651"/>
    </source>
</evidence>
<dbReference type="InterPro" id="IPR003691">
    <property type="entry name" value="FluC"/>
</dbReference>
<evidence type="ECO:0000313" key="11">
    <source>
        <dbReference type="EMBL" id="KAF2733606.1"/>
    </source>
</evidence>
<dbReference type="PANTHER" id="PTHR28259:SF1">
    <property type="entry name" value="FLUORIDE EXPORT PROTEIN 1-RELATED"/>
    <property type="match status" value="1"/>
</dbReference>
<evidence type="ECO:0000256" key="6">
    <source>
        <dbReference type="ARBA" id="ARBA00023136"/>
    </source>
</evidence>
<proteinExistence type="inferred from homology"/>
<evidence type="ECO:0000256" key="3">
    <source>
        <dbReference type="ARBA" id="ARBA00022475"/>
    </source>
</evidence>
<comment type="similarity">
    <text evidence="7">Belongs to the fluoride channel Fluc/FEX (TC 1.A.43) family.</text>
</comment>
<evidence type="ECO:0000256" key="7">
    <source>
        <dbReference type="ARBA" id="ARBA00035120"/>
    </source>
</evidence>
<comment type="function">
    <text evidence="1">Fluoride channel required for the rapid expulsion of cytoplasmic fluoride.</text>
</comment>
<evidence type="ECO:0000256" key="4">
    <source>
        <dbReference type="ARBA" id="ARBA00022692"/>
    </source>
</evidence>
<dbReference type="OrthoDB" id="409792at2759"/>
<evidence type="ECO:0008006" key="13">
    <source>
        <dbReference type="Google" id="ProtNLM"/>
    </source>
</evidence>
<dbReference type="Pfam" id="PF02537">
    <property type="entry name" value="CRCB"/>
    <property type="match status" value="2"/>
</dbReference>
<feature type="compositionally biased region" description="Basic and acidic residues" evidence="9">
    <location>
        <begin position="65"/>
        <end position="74"/>
    </location>
</feature>
<feature type="transmembrane region" description="Helical" evidence="10">
    <location>
        <begin position="630"/>
        <end position="651"/>
    </location>
</feature>
<feature type="transmembrane region" description="Helical" evidence="10">
    <location>
        <begin position="321"/>
        <end position="340"/>
    </location>
</feature>
<feature type="compositionally biased region" description="Basic and acidic residues" evidence="9">
    <location>
        <begin position="198"/>
        <end position="216"/>
    </location>
</feature>
<dbReference type="PANTHER" id="PTHR28259">
    <property type="entry name" value="FLUORIDE EXPORT PROTEIN 1-RELATED"/>
    <property type="match status" value="1"/>
</dbReference>